<feature type="domain" description="FAS1-like dehydratase" evidence="2">
    <location>
        <begin position="19"/>
        <end position="137"/>
    </location>
</feature>
<dbReference type="Pfam" id="PF13452">
    <property type="entry name" value="FAS1_DH_region"/>
    <property type="match status" value="1"/>
</dbReference>
<keyword evidence="4" id="KW-1185">Reference proteome</keyword>
<dbReference type="InterPro" id="IPR039569">
    <property type="entry name" value="FAS1-like_DH_region"/>
</dbReference>
<reference evidence="3" key="1">
    <citation type="submission" date="2022-10" db="EMBL/GenBank/DDBJ databases">
        <title>Rhodococcus sp.75.</title>
        <authorList>
            <person name="Sun M."/>
        </authorList>
    </citation>
    <scope>NUCLEOTIDE SEQUENCE</scope>
    <source>
        <strain evidence="3">75</strain>
    </source>
</reference>
<dbReference type="InterPro" id="IPR016709">
    <property type="entry name" value="HadA-like"/>
</dbReference>
<name>A0ABY6P0X2_9NOCA</name>
<evidence type="ECO:0000256" key="1">
    <source>
        <dbReference type="HAMAP-Rule" id="MF_00799"/>
    </source>
</evidence>
<accession>A0ABY6P0X2</accession>
<dbReference type="InterPro" id="IPR029069">
    <property type="entry name" value="HotDog_dom_sf"/>
</dbReference>
<organism evidence="3 4">
    <name type="scientific">Rhodococcus antarcticus</name>
    <dbReference type="NCBI Taxonomy" id="2987751"/>
    <lineage>
        <taxon>Bacteria</taxon>
        <taxon>Bacillati</taxon>
        <taxon>Actinomycetota</taxon>
        <taxon>Actinomycetes</taxon>
        <taxon>Mycobacteriales</taxon>
        <taxon>Nocardiaceae</taxon>
        <taxon>Rhodococcus</taxon>
    </lineage>
</organism>
<evidence type="ECO:0000313" key="3">
    <source>
        <dbReference type="EMBL" id="UZJ25297.1"/>
    </source>
</evidence>
<dbReference type="Gene3D" id="3.10.129.10">
    <property type="entry name" value="Hotdog Thioesterase"/>
    <property type="match status" value="1"/>
</dbReference>
<sequence length="152" mass="16042">MPVNRSFLESPHPPVGPWQVGREKVREFATAVGALDPAHHDLTAAAALGHADLVAPPTFAVVLTLGAEQAVVTHPQAGVDWSRVVHREQRFTHHRPVLAGDVLTAEVFLADVREVAGNDLVSCRTEVTDAAGLPVLTARSTLVARGTAAVVS</sequence>
<gene>
    <name evidence="3" type="ORF">RHODO2019_02110</name>
</gene>
<dbReference type="RefSeq" id="WP_265383403.1">
    <property type="nucleotide sequence ID" value="NZ_CP110615.1"/>
</dbReference>
<proteinExistence type="inferred from homology"/>
<protein>
    <recommendedName>
        <fullName evidence="1">UPF0336 protein RHODO2019_02110</fullName>
    </recommendedName>
</protein>
<dbReference type="HAMAP" id="MF_00799">
    <property type="entry name" value="UPF0336"/>
    <property type="match status" value="1"/>
</dbReference>
<dbReference type="PIRSF" id="PIRSF018072">
    <property type="entry name" value="UCP018072"/>
    <property type="match status" value="1"/>
</dbReference>
<evidence type="ECO:0000313" key="4">
    <source>
        <dbReference type="Proteomes" id="UP001164965"/>
    </source>
</evidence>
<dbReference type="Proteomes" id="UP001164965">
    <property type="component" value="Chromosome"/>
</dbReference>
<comment type="similarity">
    <text evidence="1">Belongs to the UPF0336 family.</text>
</comment>
<dbReference type="EMBL" id="CP110615">
    <property type="protein sequence ID" value="UZJ25297.1"/>
    <property type="molecule type" value="Genomic_DNA"/>
</dbReference>
<evidence type="ECO:0000259" key="2">
    <source>
        <dbReference type="Pfam" id="PF13452"/>
    </source>
</evidence>
<dbReference type="SUPFAM" id="SSF54637">
    <property type="entry name" value="Thioesterase/thiol ester dehydrase-isomerase"/>
    <property type="match status" value="1"/>
</dbReference>
<dbReference type="CDD" id="cd03441">
    <property type="entry name" value="R_hydratase_like"/>
    <property type="match status" value="1"/>
</dbReference>